<comment type="caution">
    <text evidence="2">The sequence shown here is derived from an EMBL/GenBank/DDBJ whole genome shotgun (WGS) entry which is preliminary data.</text>
</comment>
<gene>
    <name evidence="2" type="ORF">ACFPPB_19320</name>
</gene>
<evidence type="ECO:0000313" key="3">
    <source>
        <dbReference type="Proteomes" id="UP001596111"/>
    </source>
</evidence>
<feature type="compositionally biased region" description="Basic and acidic residues" evidence="1">
    <location>
        <begin position="53"/>
        <end position="62"/>
    </location>
</feature>
<proteinExistence type="predicted"/>
<protein>
    <submittedName>
        <fullName evidence="2">Uncharacterized protein</fullName>
    </submittedName>
</protein>
<dbReference type="Proteomes" id="UP001596111">
    <property type="component" value="Unassembled WGS sequence"/>
</dbReference>
<dbReference type="RefSeq" id="WP_377330135.1">
    <property type="nucleotide sequence ID" value="NZ_JBHSNG010000041.1"/>
</dbReference>
<organism evidence="2 3">
    <name type="scientific">Rhodanobacter terrae</name>
    <dbReference type="NCBI Taxonomy" id="418647"/>
    <lineage>
        <taxon>Bacteria</taxon>
        <taxon>Pseudomonadati</taxon>
        <taxon>Pseudomonadota</taxon>
        <taxon>Gammaproteobacteria</taxon>
        <taxon>Lysobacterales</taxon>
        <taxon>Rhodanobacteraceae</taxon>
        <taxon>Rhodanobacter</taxon>
    </lineage>
</organism>
<evidence type="ECO:0000256" key="1">
    <source>
        <dbReference type="SAM" id="MobiDB-lite"/>
    </source>
</evidence>
<accession>A0ABW0T2D0</accession>
<evidence type="ECO:0000313" key="2">
    <source>
        <dbReference type="EMBL" id="MFC5583267.1"/>
    </source>
</evidence>
<reference evidence="3" key="1">
    <citation type="journal article" date="2019" name="Int. J. Syst. Evol. Microbiol.">
        <title>The Global Catalogue of Microorganisms (GCM) 10K type strain sequencing project: providing services to taxonomists for standard genome sequencing and annotation.</title>
        <authorList>
            <consortium name="The Broad Institute Genomics Platform"/>
            <consortium name="The Broad Institute Genome Sequencing Center for Infectious Disease"/>
            <person name="Wu L."/>
            <person name="Ma J."/>
        </authorList>
    </citation>
    <scope>NUCLEOTIDE SEQUENCE [LARGE SCALE GENOMIC DNA]</scope>
    <source>
        <strain evidence="3">CGMCC 1.13587</strain>
    </source>
</reference>
<name>A0ABW0T2D0_9GAMM</name>
<dbReference type="EMBL" id="JBHSNG010000041">
    <property type="protein sequence ID" value="MFC5583267.1"/>
    <property type="molecule type" value="Genomic_DNA"/>
</dbReference>
<sequence length="62" mass="6647">MSAIINIVGICYVPITDMPAFIANHSIGNQSQPRAKRGAVTGLMGTHTSSKRTCTEVHHARV</sequence>
<feature type="region of interest" description="Disordered" evidence="1">
    <location>
        <begin position="31"/>
        <end position="62"/>
    </location>
</feature>
<keyword evidence="3" id="KW-1185">Reference proteome</keyword>